<accession>A0A2A9E7W1</accession>
<evidence type="ECO:0008006" key="5">
    <source>
        <dbReference type="Google" id="ProtNLM"/>
    </source>
</evidence>
<proteinExistence type="predicted"/>
<sequence>MSARLTKPTVALATVALLALAGCSSSDTTTESPAASSDAPAATTASTAAESVTIENAWVKAADEGMSAAFGDLKNSGTEDVTVTSATTAASSMVELHETVENEDGEMAMRAKDGGFTIPAGGDLMLAPGGNHIMLMDLVDPVTAGDEITFTLTFSDDSTVEFTAPAKDYSGANENYEGADDEMSDMGDMTDATPSETDMNE</sequence>
<organism evidence="3 4">
    <name type="scientific">Sanguibacter antarcticus</name>
    <dbReference type="NCBI Taxonomy" id="372484"/>
    <lineage>
        <taxon>Bacteria</taxon>
        <taxon>Bacillati</taxon>
        <taxon>Actinomycetota</taxon>
        <taxon>Actinomycetes</taxon>
        <taxon>Micrococcales</taxon>
        <taxon>Sanguibacteraceae</taxon>
        <taxon>Sanguibacter</taxon>
    </lineage>
</organism>
<reference evidence="3 4" key="1">
    <citation type="submission" date="2017-10" db="EMBL/GenBank/DDBJ databases">
        <title>Sequencing the genomes of 1000 actinobacteria strains.</title>
        <authorList>
            <person name="Klenk H.-P."/>
        </authorList>
    </citation>
    <scope>NUCLEOTIDE SEQUENCE [LARGE SCALE GENOMIC DNA]</scope>
    <source>
        <strain evidence="3 4">DSM 18966</strain>
    </source>
</reference>
<gene>
    <name evidence="3" type="ORF">ATL42_2854</name>
</gene>
<feature type="signal peptide" evidence="2">
    <location>
        <begin position="1"/>
        <end position="26"/>
    </location>
</feature>
<feature type="region of interest" description="Disordered" evidence="1">
    <location>
        <begin position="26"/>
        <end position="47"/>
    </location>
</feature>
<evidence type="ECO:0000313" key="4">
    <source>
        <dbReference type="Proteomes" id="UP000225548"/>
    </source>
</evidence>
<keyword evidence="2" id="KW-0732">Signal</keyword>
<evidence type="ECO:0000313" key="3">
    <source>
        <dbReference type="EMBL" id="PFG34923.1"/>
    </source>
</evidence>
<evidence type="ECO:0000256" key="1">
    <source>
        <dbReference type="SAM" id="MobiDB-lite"/>
    </source>
</evidence>
<name>A0A2A9E7W1_9MICO</name>
<dbReference type="Gene3D" id="2.60.40.1890">
    <property type="entry name" value="PCu(A)C copper chaperone"/>
    <property type="match status" value="1"/>
</dbReference>
<dbReference type="EMBL" id="PDJG01000001">
    <property type="protein sequence ID" value="PFG34923.1"/>
    <property type="molecule type" value="Genomic_DNA"/>
</dbReference>
<dbReference type="Pfam" id="PF04314">
    <property type="entry name" value="PCuAC"/>
    <property type="match status" value="1"/>
</dbReference>
<dbReference type="PANTHER" id="PTHR36302">
    <property type="entry name" value="BLR7088 PROTEIN"/>
    <property type="match status" value="1"/>
</dbReference>
<dbReference type="RefSeq" id="WP_098455879.1">
    <property type="nucleotide sequence ID" value="NZ_PDJG01000001.1"/>
</dbReference>
<dbReference type="Proteomes" id="UP000225548">
    <property type="component" value="Unassembled WGS sequence"/>
</dbReference>
<dbReference type="InterPro" id="IPR036182">
    <property type="entry name" value="PCuAC_sf"/>
</dbReference>
<feature type="region of interest" description="Disordered" evidence="1">
    <location>
        <begin position="169"/>
        <end position="201"/>
    </location>
</feature>
<protein>
    <recommendedName>
        <fullName evidence="5">Copper(I)-binding protein</fullName>
    </recommendedName>
</protein>
<dbReference type="AlphaFoldDB" id="A0A2A9E7W1"/>
<dbReference type="PROSITE" id="PS51257">
    <property type="entry name" value="PROKAR_LIPOPROTEIN"/>
    <property type="match status" value="1"/>
</dbReference>
<dbReference type="SUPFAM" id="SSF110087">
    <property type="entry name" value="DR1885-like metal-binding protein"/>
    <property type="match status" value="1"/>
</dbReference>
<dbReference type="InterPro" id="IPR058248">
    <property type="entry name" value="Lxx211020-like"/>
</dbReference>
<dbReference type="OrthoDB" id="9796962at2"/>
<keyword evidence="4" id="KW-1185">Reference proteome</keyword>
<evidence type="ECO:0000256" key="2">
    <source>
        <dbReference type="SAM" id="SignalP"/>
    </source>
</evidence>
<feature type="chain" id="PRO_5039076209" description="Copper(I)-binding protein" evidence="2">
    <location>
        <begin position="27"/>
        <end position="201"/>
    </location>
</feature>
<dbReference type="PANTHER" id="PTHR36302:SF1">
    <property type="entry name" value="COPPER CHAPERONE PCU(A)C"/>
    <property type="match status" value="1"/>
</dbReference>
<comment type="caution">
    <text evidence="3">The sequence shown here is derived from an EMBL/GenBank/DDBJ whole genome shotgun (WGS) entry which is preliminary data.</text>
</comment>
<dbReference type="InterPro" id="IPR007410">
    <property type="entry name" value="LpqE-like"/>
</dbReference>
<feature type="compositionally biased region" description="Polar residues" evidence="1">
    <location>
        <begin position="192"/>
        <end position="201"/>
    </location>
</feature>